<evidence type="ECO:0000256" key="4">
    <source>
        <dbReference type="ARBA" id="ARBA00022989"/>
    </source>
</evidence>
<keyword evidence="2" id="KW-1003">Cell membrane</keyword>
<evidence type="ECO:0000256" key="2">
    <source>
        <dbReference type="ARBA" id="ARBA00022475"/>
    </source>
</evidence>
<dbReference type="InterPro" id="IPR011701">
    <property type="entry name" value="MFS"/>
</dbReference>
<feature type="transmembrane region" description="Helical" evidence="6">
    <location>
        <begin position="72"/>
        <end position="93"/>
    </location>
</feature>
<feature type="transmembrane region" description="Helical" evidence="6">
    <location>
        <begin position="36"/>
        <end position="60"/>
    </location>
</feature>
<feature type="transmembrane region" description="Helical" evidence="6">
    <location>
        <begin position="352"/>
        <end position="376"/>
    </location>
</feature>
<dbReference type="SUPFAM" id="SSF103473">
    <property type="entry name" value="MFS general substrate transporter"/>
    <property type="match status" value="1"/>
</dbReference>
<dbReference type="EMBL" id="CP104013">
    <property type="protein sequence ID" value="UYP43951.1"/>
    <property type="molecule type" value="Genomic_DNA"/>
</dbReference>
<evidence type="ECO:0000256" key="5">
    <source>
        <dbReference type="ARBA" id="ARBA00023136"/>
    </source>
</evidence>
<feature type="transmembrane region" description="Helical" evidence="6">
    <location>
        <begin position="298"/>
        <end position="316"/>
    </location>
</feature>
<feature type="transmembrane region" description="Helical" evidence="6">
    <location>
        <begin position="166"/>
        <end position="188"/>
    </location>
</feature>
<evidence type="ECO:0000313" key="7">
    <source>
        <dbReference type="EMBL" id="UYP43951.1"/>
    </source>
</evidence>
<accession>A0ABY6HN15</accession>
<comment type="subcellular location">
    <subcellularLocation>
        <location evidence="1">Cell membrane</location>
        <topology evidence="1">Multi-pass membrane protein</topology>
    </subcellularLocation>
</comment>
<evidence type="ECO:0000313" key="8">
    <source>
        <dbReference type="Proteomes" id="UP001208689"/>
    </source>
</evidence>
<evidence type="ECO:0000256" key="3">
    <source>
        <dbReference type="ARBA" id="ARBA00022692"/>
    </source>
</evidence>
<feature type="transmembrane region" description="Helical" evidence="6">
    <location>
        <begin position="100"/>
        <end position="120"/>
    </location>
</feature>
<feature type="transmembrane region" description="Helical" evidence="6">
    <location>
        <begin position="265"/>
        <end position="286"/>
    </location>
</feature>
<name>A0ABY6HN15_9ARCH</name>
<dbReference type="Proteomes" id="UP001208689">
    <property type="component" value="Chromosome"/>
</dbReference>
<dbReference type="CDD" id="cd06173">
    <property type="entry name" value="MFS_MefA_like"/>
    <property type="match status" value="1"/>
</dbReference>
<feature type="transmembrane region" description="Helical" evidence="6">
    <location>
        <begin position="413"/>
        <end position="437"/>
    </location>
</feature>
<evidence type="ECO:0008006" key="9">
    <source>
        <dbReference type="Google" id="ProtNLM"/>
    </source>
</evidence>
<reference evidence="7" key="1">
    <citation type="submission" date="2022-09" db="EMBL/GenBank/DDBJ databases">
        <title>Actin cytoskeleton and complex cell architecture in an #Asgard archaeon.</title>
        <authorList>
            <person name="Ponce Toledo R.I."/>
            <person name="Schleper C."/>
            <person name="Rodrigues Oliveira T."/>
            <person name="Wollweber F."/>
            <person name="Xu J."/>
            <person name="Rittmann S."/>
            <person name="Klingl A."/>
            <person name="Pilhofer M."/>
        </authorList>
    </citation>
    <scope>NUCLEOTIDE SEQUENCE</scope>
    <source>
        <strain evidence="7">B-35</strain>
    </source>
</reference>
<keyword evidence="3 6" id="KW-0812">Transmembrane</keyword>
<keyword evidence="4 6" id="KW-1133">Transmembrane helix</keyword>
<feature type="transmembrane region" description="Helical" evidence="6">
    <location>
        <begin position="388"/>
        <end position="407"/>
    </location>
</feature>
<dbReference type="PANTHER" id="PTHR23513:SF6">
    <property type="entry name" value="MAJOR FACILITATOR SUPERFAMILY ASSOCIATED DOMAIN-CONTAINING PROTEIN"/>
    <property type="match status" value="1"/>
</dbReference>
<dbReference type="PANTHER" id="PTHR23513">
    <property type="entry name" value="INTEGRAL MEMBRANE EFFLUX PROTEIN-RELATED"/>
    <property type="match status" value="1"/>
</dbReference>
<keyword evidence="8" id="KW-1185">Reference proteome</keyword>
<dbReference type="Pfam" id="PF07690">
    <property type="entry name" value="MFS_1"/>
    <property type="match status" value="1"/>
</dbReference>
<feature type="transmembrane region" description="Helical" evidence="6">
    <location>
        <begin position="194"/>
        <end position="214"/>
    </location>
</feature>
<evidence type="ECO:0000256" key="6">
    <source>
        <dbReference type="SAM" id="Phobius"/>
    </source>
</evidence>
<organism evidence="7 8">
    <name type="scientific">Candidatus Lokiarchaeum ossiferum</name>
    <dbReference type="NCBI Taxonomy" id="2951803"/>
    <lineage>
        <taxon>Archaea</taxon>
        <taxon>Promethearchaeati</taxon>
        <taxon>Promethearchaeota</taxon>
        <taxon>Promethearchaeia</taxon>
        <taxon>Promethearchaeales</taxon>
        <taxon>Promethearchaeaceae</taxon>
        <taxon>Candidatus Lokiarchaeum</taxon>
    </lineage>
</organism>
<keyword evidence="5 6" id="KW-0472">Membrane</keyword>
<dbReference type="Gene3D" id="1.20.1250.20">
    <property type="entry name" value="MFS general substrate transporter like domains"/>
    <property type="match status" value="1"/>
</dbReference>
<gene>
    <name evidence="7" type="ORF">NEF87_000236</name>
</gene>
<dbReference type="InterPro" id="IPR036259">
    <property type="entry name" value="MFS_trans_sf"/>
</dbReference>
<evidence type="ECO:0000256" key="1">
    <source>
        <dbReference type="ARBA" id="ARBA00004651"/>
    </source>
</evidence>
<feature type="transmembrane region" description="Helical" evidence="6">
    <location>
        <begin position="328"/>
        <end position="346"/>
    </location>
</feature>
<proteinExistence type="predicted"/>
<sequence>MSEKNQPNDSFDNKIYDTELLENFNRPNNITFTNFLIIWIGQLASLLGSEIVQFAIIWWVTLETENPTILSLNVFFAFLPRIFLAPLAGVIADRKDRKKILMITDGTQAIITGGIILIFFVSEMKIWIIIGMNLLRSVCQTFHSPASSSIRPLMIPKELLSRMNGLSQLASSVIMTLGPIFGALFLSFLTIQEILWIDILTFGIALVCLLRVPIPKIKPTQAAKNTQNAMHNQPSNSLKPKGHRFLQEFKEGLHTIFRIRGLTPIIGIVILANFFLTPLTTLFTFFIQNDHHGNALQYALVAGCFQSGMIFGGILVSLKKEWQNKIRGILFGIFLIFFGITAIGLIPKGMFGLLAIVSFVATLGSPLMHSLLMTLIQTSVPPEKMGRVFSNLNMISSLIMPIGMLSSGPLAEILGTGTLISLGGVLGMITVGLIYYLSDLHLLNDETFGNTTIRF</sequence>
<protein>
    <recommendedName>
        <fullName evidence="9">MFS transporter</fullName>
    </recommendedName>
</protein>